<sequence>MSHSAICDYRSPTNHYYTTITSKLSNHSLLTTNSF</sequence>
<organism evidence="1">
    <name type="scientific">Siphoviridae sp. ctHip2</name>
    <dbReference type="NCBI Taxonomy" id="2827830"/>
    <lineage>
        <taxon>Viruses</taxon>
        <taxon>Duplodnaviria</taxon>
        <taxon>Heunggongvirae</taxon>
        <taxon>Uroviricota</taxon>
        <taxon>Caudoviricetes</taxon>
    </lineage>
</organism>
<proteinExistence type="predicted"/>
<protein>
    <submittedName>
        <fullName evidence="1">Uncharacterized protein</fullName>
    </submittedName>
</protein>
<dbReference type="EMBL" id="BK032497">
    <property type="protein sequence ID" value="DAF42707.1"/>
    <property type="molecule type" value="Genomic_DNA"/>
</dbReference>
<reference evidence="1" key="1">
    <citation type="journal article" date="2021" name="Proc. Natl. Acad. Sci. U.S.A.">
        <title>A Catalog of Tens of Thousands of Viruses from Human Metagenomes Reveals Hidden Associations with Chronic Diseases.</title>
        <authorList>
            <person name="Tisza M.J."/>
            <person name="Buck C.B."/>
        </authorList>
    </citation>
    <scope>NUCLEOTIDE SEQUENCE</scope>
    <source>
        <strain evidence="1">CtHip2</strain>
    </source>
</reference>
<evidence type="ECO:0000313" key="1">
    <source>
        <dbReference type="EMBL" id="DAF42707.1"/>
    </source>
</evidence>
<name>A0A8S5RW31_9CAUD</name>
<accession>A0A8S5RW31</accession>